<keyword evidence="10" id="KW-1185">Reference proteome</keyword>
<proteinExistence type="inferred from homology"/>
<name>A0ABM8DCT8_9GAMM</name>
<dbReference type="Gene3D" id="3.30.460.20">
    <property type="entry name" value="CorA soluble domain-like"/>
    <property type="match status" value="1"/>
</dbReference>
<evidence type="ECO:0000313" key="10">
    <source>
        <dbReference type="Proteomes" id="UP001317822"/>
    </source>
</evidence>
<dbReference type="Proteomes" id="UP001317822">
    <property type="component" value="Chromosome"/>
</dbReference>
<organism evidence="9 10">
    <name type="scientific">Lysobacter auxotrophicus</name>
    <dbReference type="NCBI Taxonomy" id="2992573"/>
    <lineage>
        <taxon>Bacteria</taxon>
        <taxon>Pseudomonadati</taxon>
        <taxon>Pseudomonadota</taxon>
        <taxon>Gammaproteobacteria</taxon>
        <taxon>Lysobacterales</taxon>
        <taxon>Lysobacteraceae</taxon>
        <taxon>Lysobacter</taxon>
    </lineage>
</organism>
<evidence type="ECO:0000256" key="3">
    <source>
        <dbReference type="ARBA" id="ARBA00022448"/>
    </source>
</evidence>
<evidence type="ECO:0000256" key="4">
    <source>
        <dbReference type="ARBA" id="ARBA00022475"/>
    </source>
</evidence>
<feature type="transmembrane region" description="Helical" evidence="8">
    <location>
        <begin position="265"/>
        <end position="288"/>
    </location>
</feature>
<evidence type="ECO:0000256" key="1">
    <source>
        <dbReference type="ARBA" id="ARBA00004651"/>
    </source>
</evidence>
<dbReference type="RefSeq" id="WP_281781788.1">
    <property type="nucleotide sequence ID" value="NZ_AP027041.1"/>
</dbReference>
<dbReference type="EMBL" id="AP027041">
    <property type="protein sequence ID" value="BDU16404.1"/>
    <property type="molecule type" value="Genomic_DNA"/>
</dbReference>
<keyword evidence="3" id="KW-0813">Transport</keyword>
<evidence type="ECO:0000256" key="2">
    <source>
        <dbReference type="ARBA" id="ARBA00009765"/>
    </source>
</evidence>
<dbReference type="InterPro" id="IPR002523">
    <property type="entry name" value="MgTranspt_CorA/ZnTranspt_ZntB"/>
</dbReference>
<gene>
    <name evidence="9" type="ORF">LA521A_16050</name>
</gene>
<evidence type="ECO:0000256" key="7">
    <source>
        <dbReference type="ARBA" id="ARBA00023136"/>
    </source>
</evidence>
<evidence type="ECO:0000256" key="5">
    <source>
        <dbReference type="ARBA" id="ARBA00022692"/>
    </source>
</evidence>
<dbReference type="SUPFAM" id="SSF143865">
    <property type="entry name" value="CorA soluble domain-like"/>
    <property type="match status" value="1"/>
</dbReference>
<comment type="similarity">
    <text evidence="2">Belongs to the CorA metal ion transporter (MIT) (TC 1.A.35) family.</text>
</comment>
<evidence type="ECO:0000256" key="6">
    <source>
        <dbReference type="ARBA" id="ARBA00022989"/>
    </source>
</evidence>
<comment type="subcellular location">
    <subcellularLocation>
        <location evidence="1">Cell membrane</location>
        <topology evidence="1">Multi-pass membrane protein</topology>
    </subcellularLocation>
</comment>
<keyword evidence="4" id="KW-1003">Cell membrane</keyword>
<dbReference type="Gene3D" id="1.20.58.340">
    <property type="entry name" value="Magnesium transport protein CorA, transmembrane region"/>
    <property type="match status" value="2"/>
</dbReference>
<keyword evidence="7 8" id="KW-0472">Membrane</keyword>
<reference evidence="9 10" key="1">
    <citation type="journal article" date="2023" name="Int. J. Syst. Evol. Microbiol.">
        <title>Physiological and genomic analyses of cobalamin (vitamin B12)-auxotrophy of Lysobacter auxotrophicus sp. nov., a methionine-auxotrophic chitinolytic bacterium isolated from chitin-treated soil.</title>
        <authorList>
            <person name="Saito A."/>
            <person name="Dohra H."/>
            <person name="Hamada M."/>
            <person name="Moriuchi R."/>
            <person name="Kotsuchibashi Y."/>
            <person name="Mori K."/>
        </authorList>
    </citation>
    <scope>NUCLEOTIDE SEQUENCE [LARGE SCALE GENOMIC DNA]</scope>
    <source>
        <strain evidence="9 10">5-21a</strain>
    </source>
</reference>
<protein>
    <submittedName>
        <fullName evidence="9">CorA family divalent cation transporter</fullName>
    </submittedName>
</protein>
<dbReference type="InterPro" id="IPR045861">
    <property type="entry name" value="CorA_cytoplasmic_dom"/>
</dbReference>
<dbReference type="SUPFAM" id="SSF144083">
    <property type="entry name" value="Magnesium transport protein CorA, transmembrane region"/>
    <property type="match status" value="1"/>
</dbReference>
<feature type="transmembrane region" description="Helical" evidence="8">
    <location>
        <begin position="300"/>
        <end position="322"/>
    </location>
</feature>
<sequence length="327" mass="36116">MPDDAGTRDIRLFDSNGKVEAIDLDAANLDNLQEHQLLWIDLEGGGDPSTAQVLRTLGLHEDIVGAFCDRSAMPELRVNNGTFFVRVVAVRNDGDLAFNGSVLAILTGHNFVITAHQEPMDFITQLRERESDDSGLGMLSADSFTASLLDWHLNTYFEAVADFESADERLETDILDDRHGECLHSLRGLRKAASRLRRMLSAHRGVFSAIARPDFRPGAEGEVNRHFQTVDTHFQRAMEAVENAREVVIGSFELFSNQTALRTNAIMRVLTILTAVMGGLAVVAGVLGMNFQAPFFDTGLAGFLIAVGAMLGMALVGLWWAWRRKWL</sequence>
<dbReference type="Pfam" id="PF01544">
    <property type="entry name" value="CorA"/>
    <property type="match status" value="1"/>
</dbReference>
<accession>A0ABM8DCT8</accession>
<keyword evidence="6 8" id="KW-1133">Transmembrane helix</keyword>
<keyword evidence="5 8" id="KW-0812">Transmembrane</keyword>
<evidence type="ECO:0000313" key="9">
    <source>
        <dbReference type="EMBL" id="BDU16404.1"/>
    </source>
</evidence>
<dbReference type="PANTHER" id="PTHR46494">
    <property type="entry name" value="CORA FAMILY METAL ION TRANSPORTER (EUROFUNG)"/>
    <property type="match status" value="1"/>
</dbReference>
<dbReference type="PANTHER" id="PTHR46494:SF1">
    <property type="entry name" value="CORA FAMILY METAL ION TRANSPORTER (EUROFUNG)"/>
    <property type="match status" value="1"/>
</dbReference>
<evidence type="ECO:0000256" key="8">
    <source>
        <dbReference type="SAM" id="Phobius"/>
    </source>
</evidence>
<dbReference type="InterPro" id="IPR045863">
    <property type="entry name" value="CorA_TM1_TM2"/>
</dbReference>